<accession>A0A418ID38</accession>
<dbReference type="EMBL" id="QXUF01000097">
    <property type="protein sequence ID" value="RIM98151.1"/>
    <property type="molecule type" value="Genomic_DNA"/>
</dbReference>
<dbReference type="PIRSF" id="PIRSF037489">
    <property type="entry name" value="UCP037489_NIF3_YqfO"/>
    <property type="match status" value="1"/>
</dbReference>
<dbReference type="InterPro" id="IPR017221">
    <property type="entry name" value="DUF34/NIF3_bac"/>
</dbReference>
<dbReference type="NCBIfam" id="TIGR00486">
    <property type="entry name" value="YbgI_SA1388"/>
    <property type="match status" value="1"/>
</dbReference>
<feature type="binding site" evidence="5">
    <location>
        <position position="65"/>
    </location>
    <ligand>
        <name>a divalent metal cation</name>
        <dbReference type="ChEBI" id="CHEBI:60240"/>
        <label>1</label>
    </ligand>
</feature>
<dbReference type="Proteomes" id="UP000286317">
    <property type="component" value="Unassembled WGS sequence"/>
</dbReference>
<proteinExistence type="inferred from homology"/>
<name>A0A418ID38_9STAP</name>
<sequence>MIIDELLKTVNTHVPFNTAESWDNVGLLIGDKANKVTGILTALDCTEEIVDEAIKKGYNTIICHHPLIFKGIKNITQQDGYGLIIRKLIQHDVNLIALHTNLDVHPQGVNAMLSNKLGLKEQQILNPETISYYKVQVFIPEENLNNFKDALSEAGVAQEGDYQYCFFESKGTGQFKPVDNANPHIGEKNQIAHVDEYKLEFMIEHQQRSLTQDLITQHHPYETPVYDFIELKKQAGYGLGMIGKLSEAMTARKFVDHAKSQLKMPSVRFSGDINANIETVAIIGGSGIGFEYTAKQKGADIFVTGDIKHHDALDAKIAGVNLLDINHYSEYVMREGLCQLLEDWLNTESKYFNIEASVINTDPFEYL</sequence>
<dbReference type="GO" id="GO:0005737">
    <property type="term" value="C:cytoplasm"/>
    <property type="evidence" value="ECO:0007669"/>
    <property type="project" value="TreeGrafter"/>
</dbReference>
<dbReference type="OrthoDB" id="9792792at2"/>
<dbReference type="InterPro" id="IPR015867">
    <property type="entry name" value="N-reg_PII/ATP_PRibTrfase_C"/>
</dbReference>
<evidence type="ECO:0000256" key="1">
    <source>
        <dbReference type="ARBA" id="ARBA00006964"/>
    </source>
</evidence>
<keyword evidence="7" id="KW-1185">Reference proteome</keyword>
<dbReference type="Pfam" id="PF01784">
    <property type="entry name" value="DUF34_NIF3"/>
    <property type="match status" value="1"/>
</dbReference>
<dbReference type="Gene3D" id="3.40.1390.30">
    <property type="entry name" value="NIF3 (NGG1p interacting factor 3)-like"/>
    <property type="match status" value="1"/>
</dbReference>
<protein>
    <recommendedName>
        <fullName evidence="2 4">GTP cyclohydrolase 1 type 2 homolog</fullName>
    </recommendedName>
</protein>
<dbReference type="SUPFAM" id="SSF102705">
    <property type="entry name" value="NIF3 (NGG1p interacting factor 3)-like"/>
    <property type="match status" value="1"/>
</dbReference>
<dbReference type="FunFam" id="3.40.1390.30:FF:000001">
    <property type="entry name" value="GTP cyclohydrolase 1 type 2"/>
    <property type="match status" value="1"/>
</dbReference>
<feature type="binding site" evidence="5">
    <location>
        <position position="327"/>
    </location>
    <ligand>
        <name>a divalent metal cation</name>
        <dbReference type="ChEBI" id="CHEBI:60240"/>
        <label>1</label>
    </ligand>
</feature>
<organism evidence="6 7">
    <name type="scientific">Staphylococcus shinii</name>
    <dbReference type="NCBI Taxonomy" id="2912228"/>
    <lineage>
        <taxon>Bacteria</taxon>
        <taxon>Bacillati</taxon>
        <taxon>Bacillota</taxon>
        <taxon>Bacilli</taxon>
        <taxon>Bacillales</taxon>
        <taxon>Staphylococcaceae</taxon>
        <taxon>Staphylococcus</taxon>
    </lineage>
</organism>
<keyword evidence="3 4" id="KW-0479">Metal-binding</keyword>
<dbReference type="InterPro" id="IPR036069">
    <property type="entry name" value="DUF34/NIF3_sf"/>
</dbReference>
<evidence type="ECO:0000256" key="2">
    <source>
        <dbReference type="ARBA" id="ARBA00022112"/>
    </source>
</evidence>
<dbReference type="InterPro" id="IPR002678">
    <property type="entry name" value="DUF34/NIF3"/>
</dbReference>
<evidence type="ECO:0000256" key="3">
    <source>
        <dbReference type="ARBA" id="ARBA00022723"/>
    </source>
</evidence>
<evidence type="ECO:0000313" key="6">
    <source>
        <dbReference type="EMBL" id="RIM98151.1"/>
    </source>
</evidence>
<feature type="binding site" evidence="5">
    <location>
        <position position="103"/>
    </location>
    <ligand>
        <name>a divalent metal cation</name>
        <dbReference type="ChEBI" id="CHEBI:60240"/>
        <label>1</label>
    </ligand>
</feature>
<evidence type="ECO:0000313" key="7">
    <source>
        <dbReference type="Proteomes" id="UP000286317"/>
    </source>
</evidence>
<evidence type="ECO:0000256" key="4">
    <source>
        <dbReference type="PIRNR" id="PIRNR037489"/>
    </source>
</evidence>
<feature type="binding site" evidence="5">
    <location>
        <position position="330"/>
    </location>
    <ligand>
        <name>a divalent metal cation</name>
        <dbReference type="ChEBI" id="CHEBI:60240"/>
        <label>1</label>
    </ligand>
</feature>
<dbReference type="RefSeq" id="WP_119585887.1">
    <property type="nucleotide sequence ID" value="NZ_JAWVBH010000001.1"/>
</dbReference>
<dbReference type="AlphaFoldDB" id="A0A418ID38"/>
<comment type="caution">
    <text evidence="6">The sequence shown here is derived from an EMBL/GenBank/DDBJ whole genome shotgun (WGS) entry which is preliminary data.</text>
</comment>
<dbReference type="Gene3D" id="3.30.70.120">
    <property type="match status" value="1"/>
</dbReference>
<feature type="binding site" evidence="5">
    <location>
        <position position="64"/>
    </location>
    <ligand>
        <name>a divalent metal cation</name>
        <dbReference type="ChEBI" id="CHEBI:60240"/>
        <label>2</label>
    </ligand>
</feature>
<reference evidence="6 7" key="1">
    <citation type="journal article" date="2016" name="Front. Microbiol.">
        <title>Comprehensive Phylogenetic Analysis of Bovine Non-aureus Staphylococci Species Based on Whole-Genome Sequencing.</title>
        <authorList>
            <person name="Naushad S."/>
            <person name="Barkema H.W."/>
            <person name="Luby C."/>
            <person name="Condas L.A."/>
            <person name="Nobrega D.B."/>
            <person name="Carson D.A."/>
            <person name="De Buck J."/>
        </authorList>
    </citation>
    <scope>NUCLEOTIDE SEQUENCE [LARGE SCALE GENOMIC DNA]</scope>
    <source>
        <strain evidence="6 7">SNUC 4554</strain>
    </source>
</reference>
<dbReference type="GO" id="GO:0046872">
    <property type="term" value="F:metal ion binding"/>
    <property type="evidence" value="ECO:0007669"/>
    <property type="project" value="UniProtKB-UniRule"/>
</dbReference>
<dbReference type="FunFam" id="3.30.70.120:FF:000006">
    <property type="entry name" value="GTP cyclohydrolase 1 type 2 homolog"/>
    <property type="match status" value="1"/>
</dbReference>
<gene>
    <name evidence="6" type="ORF">BU112_11660</name>
</gene>
<comment type="similarity">
    <text evidence="1 4">Belongs to the GTP cyclohydrolase I type 2/NIF3 family.</text>
</comment>
<dbReference type="PANTHER" id="PTHR13799:SF14">
    <property type="entry name" value="GTP CYCLOHYDROLASE 1 TYPE 2 HOMOLOG"/>
    <property type="match status" value="1"/>
</dbReference>
<dbReference type="PANTHER" id="PTHR13799">
    <property type="entry name" value="NGG1 INTERACTING FACTOR 3"/>
    <property type="match status" value="1"/>
</dbReference>
<evidence type="ECO:0000256" key="5">
    <source>
        <dbReference type="PIRSR" id="PIRSR602678-1"/>
    </source>
</evidence>